<feature type="transmembrane region" description="Helical" evidence="1">
    <location>
        <begin position="12"/>
        <end position="34"/>
    </location>
</feature>
<protein>
    <submittedName>
        <fullName evidence="2">Putative secreted protein</fullName>
    </submittedName>
</protein>
<proteinExistence type="predicted"/>
<dbReference type="EMBL" id="GIFC01010241">
    <property type="protein sequence ID" value="MXU92324.1"/>
    <property type="molecule type" value="Transcribed_RNA"/>
</dbReference>
<accession>A0A6B0US19</accession>
<sequence>MAPWCANQNQIWGIYVLCATVTLGVPIFTINFLYKYPTALKPSCGMSQRNDLHFAHIFKNKITPSQIQNKKTKKIPRSERFFPLNQRPVGVQLAGYRLRVPVSMSQALEMASAILRFTPCCTAAKARSTSS</sequence>
<dbReference type="AlphaFoldDB" id="A0A6B0US19"/>
<keyword evidence="1" id="KW-0812">Transmembrane</keyword>
<reference evidence="2" key="1">
    <citation type="submission" date="2019-12" db="EMBL/GenBank/DDBJ databases">
        <title>An insight into the sialome of adult female Ixodes ricinus ticks feeding for 6 days.</title>
        <authorList>
            <person name="Perner J."/>
            <person name="Ribeiro J.M.C."/>
        </authorList>
    </citation>
    <scope>NUCLEOTIDE SEQUENCE</scope>
    <source>
        <strain evidence="2">Semi-engorged</strain>
        <tissue evidence="2">Salivary glands</tissue>
    </source>
</reference>
<name>A0A6B0US19_IXORI</name>
<organism evidence="2">
    <name type="scientific">Ixodes ricinus</name>
    <name type="common">Common tick</name>
    <name type="synonym">Acarus ricinus</name>
    <dbReference type="NCBI Taxonomy" id="34613"/>
    <lineage>
        <taxon>Eukaryota</taxon>
        <taxon>Metazoa</taxon>
        <taxon>Ecdysozoa</taxon>
        <taxon>Arthropoda</taxon>
        <taxon>Chelicerata</taxon>
        <taxon>Arachnida</taxon>
        <taxon>Acari</taxon>
        <taxon>Parasitiformes</taxon>
        <taxon>Ixodida</taxon>
        <taxon>Ixodoidea</taxon>
        <taxon>Ixodidae</taxon>
        <taxon>Ixodinae</taxon>
        <taxon>Ixodes</taxon>
    </lineage>
</organism>
<keyword evidence="1" id="KW-1133">Transmembrane helix</keyword>
<keyword evidence="1" id="KW-0472">Membrane</keyword>
<evidence type="ECO:0000256" key="1">
    <source>
        <dbReference type="SAM" id="Phobius"/>
    </source>
</evidence>
<evidence type="ECO:0000313" key="2">
    <source>
        <dbReference type="EMBL" id="MXU92324.1"/>
    </source>
</evidence>